<keyword evidence="4 5" id="KW-0448">Lipopolysaccharide biosynthesis</keyword>
<dbReference type="Pfam" id="PF02348">
    <property type="entry name" value="CTP_transf_3"/>
    <property type="match status" value="1"/>
</dbReference>
<comment type="subcellular location">
    <subcellularLocation>
        <location evidence="5">Cytoplasm</location>
    </subcellularLocation>
    <subcellularLocation>
        <location evidence="1">Membrane</location>
    </subcellularLocation>
</comment>
<dbReference type="NCBIfam" id="TIGR00466">
    <property type="entry name" value="kdsB"/>
    <property type="match status" value="1"/>
</dbReference>
<evidence type="ECO:0000256" key="5">
    <source>
        <dbReference type="HAMAP-Rule" id="MF_00057"/>
    </source>
</evidence>
<dbReference type="PANTHER" id="PTHR42866">
    <property type="entry name" value="3-DEOXY-MANNO-OCTULOSONATE CYTIDYLYLTRANSFERASE"/>
    <property type="match status" value="1"/>
</dbReference>
<dbReference type="GO" id="GO:0016020">
    <property type="term" value="C:membrane"/>
    <property type="evidence" value="ECO:0007669"/>
    <property type="project" value="UniProtKB-SubCell"/>
</dbReference>
<evidence type="ECO:0000256" key="4">
    <source>
        <dbReference type="ARBA" id="ARBA00022985"/>
    </source>
</evidence>
<organism evidence="7 9">
    <name type="scientific">Uruburuella suis</name>
    <dbReference type="NCBI Taxonomy" id="252130"/>
    <lineage>
        <taxon>Bacteria</taxon>
        <taxon>Pseudomonadati</taxon>
        <taxon>Pseudomonadota</taxon>
        <taxon>Betaproteobacteria</taxon>
        <taxon>Neisseriales</taxon>
        <taxon>Neisseriaceae</taxon>
        <taxon>Uruburuella</taxon>
    </lineage>
</organism>
<dbReference type="KEGG" id="usu:LVJ78_07425"/>
<keyword evidence="3 5" id="KW-0548">Nucleotidyltransferase</keyword>
<dbReference type="EC" id="2.7.7.38" evidence="5"/>
<dbReference type="EMBL" id="CP091507">
    <property type="protein sequence ID" value="UOO78546.1"/>
    <property type="molecule type" value="Genomic_DNA"/>
</dbReference>
<dbReference type="InterPro" id="IPR003329">
    <property type="entry name" value="Cytidylyl_trans"/>
</dbReference>
<gene>
    <name evidence="5 7" type="primary">kdsB</name>
    <name evidence="6" type="ORF">EV680_12045</name>
    <name evidence="7" type="ORF">LVJ78_07425</name>
</gene>
<dbReference type="GO" id="GO:0005829">
    <property type="term" value="C:cytosol"/>
    <property type="evidence" value="ECO:0007669"/>
    <property type="project" value="TreeGrafter"/>
</dbReference>
<dbReference type="SUPFAM" id="SSF53448">
    <property type="entry name" value="Nucleotide-diphospho-sugar transferases"/>
    <property type="match status" value="1"/>
</dbReference>
<keyword evidence="2 5" id="KW-0808">Transferase</keyword>
<keyword evidence="5" id="KW-0963">Cytoplasm</keyword>
<proteinExistence type="inferred from homology"/>
<dbReference type="PANTHER" id="PTHR42866:SF2">
    <property type="entry name" value="3-DEOXY-MANNO-OCTULOSONATE CYTIDYLYLTRANSFERASE, MITOCHONDRIAL"/>
    <property type="match status" value="1"/>
</dbReference>
<reference evidence="6 8" key="1">
    <citation type="submission" date="2019-03" db="EMBL/GenBank/DDBJ databases">
        <title>Genomic Encyclopedia of Type Strains, Phase IV (KMG-IV): sequencing the most valuable type-strain genomes for metagenomic binning, comparative biology and taxonomic classification.</title>
        <authorList>
            <person name="Goeker M."/>
        </authorList>
    </citation>
    <scope>NUCLEOTIDE SEQUENCE [LARGE SCALE GENOMIC DNA]</scope>
    <source>
        <strain evidence="6 8">DSM 17474</strain>
    </source>
</reference>
<evidence type="ECO:0000256" key="2">
    <source>
        <dbReference type="ARBA" id="ARBA00022679"/>
    </source>
</evidence>
<dbReference type="InterPro" id="IPR029044">
    <property type="entry name" value="Nucleotide-diphossugar_trans"/>
</dbReference>
<evidence type="ECO:0000313" key="9">
    <source>
        <dbReference type="Proteomes" id="UP000829756"/>
    </source>
</evidence>
<sequence>MSGFVVLIPARMSSSRLPRKALADIHGKPMVVRAAEQAAKSRAVRVVVATDHEEIFAACQAHNIEVVMTGEYHESGTTRLAEAAQLLGLSADTVVVNVQGDEPLIDPKLVDQTAAVLVENGAPMATAAHEIHDFDEFMNPNVVKVVLCRQGRALYFSRAPIAYPRDSMRAGERALPQVAAPLRHIGIYAYRAGFLNEYAQMSASPLENIESLEQLRVLWHGHPIAVEIVAQAPAAGVDTQEDLERVRAVFQKVAQ</sequence>
<comment type="function">
    <text evidence="5">Activates KDO (a required 8-carbon sugar) for incorporation into bacterial lipopolysaccharide in Gram-negative bacteria.</text>
</comment>
<dbReference type="GO" id="GO:0008690">
    <property type="term" value="F:3-deoxy-manno-octulosonate cytidylyltransferase activity"/>
    <property type="evidence" value="ECO:0007669"/>
    <property type="project" value="UniProtKB-UniRule"/>
</dbReference>
<evidence type="ECO:0000313" key="8">
    <source>
        <dbReference type="Proteomes" id="UP000294721"/>
    </source>
</evidence>
<dbReference type="Proteomes" id="UP000294721">
    <property type="component" value="Unassembled WGS sequence"/>
</dbReference>
<dbReference type="HAMAP" id="MF_00057">
    <property type="entry name" value="KdsB"/>
    <property type="match status" value="1"/>
</dbReference>
<dbReference type="NCBIfam" id="NF009905">
    <property type="entry name" value="PRK13368.1"/>
    <property type="match status" value="1"/>
</dbReference>
<evidence type="ECO:0000256" key="3">
    <source>
        <dbReference type="ARBA" id="ARBA00022695"/>
    </source>
</evidence>
<reference evidence="7" key="3">
    <citation type="journal article" date="2022" name="Res Sq">
        <title>Evolution of multicellular longitudinally dividing oral cavity symbionts (Neisseriaceae).</title>
        <authorList>
            <person name="Nyongesa S."/>
            <person name="Weber P."/>
            <person name="Bernet E."/>
            <person name="Pullido F."/>
            <person name="Nieckarz M."/>
            <person name="Delaby M."/>
            <person name="Nieves C."/>
            <person name="Viehboeck T."/>
            <person name="Krause N."/>
            <person name="Rivera-Millot A."/>
            <person name="Nakamura A."/>
            <person name="Vischer N."/>
            <person name="VanNieuwenhze M."/>
            <person name="Brun Y."/>
            <person name="Cava F."/>
            <person name="Bulgheresi S."/>
            <person name="Veyrier F."/>
        </authorList>
    </citation>
    <scope>NUCLEOTIDE SEQUENCE</scope>
    <source>
        <strain evidence="7">1258/02</strain>
    </source>
</reference>
<dbReference type="RefSeq" id="WP_132954255.1">
    <property type="nucleotide sequence ID" value="NZ_CP091507.1"/>
</dbReference>
<dbReference type="Proteomes" id="UP000829756">
    <property type="component" value="Chromosome"/>
</dbReference>
<dbReference type="FunFam" id="3.90.550.10:FF:000011">
    <property type="entry name" value="3-deoxy-manno-octulosonate cytidylyltransferase"/>
    <property type="match status" value="1"/>
</dbReference>
<reference evidence="7" key="2">
    <citation type="submission" date="2021-12" db="EMBL/GenBank/DDBJ databases">
        <authorList>
            <person name="Veyrier F.J."/>
        </authorList>
    </citation>
    <scope>NUCLEOTIDE SEQUENCE</scope>
    <source>
        <strain evidence="7">1258/02</strain>
    </source>
</reference>
<name>A0AAE9GSU7_9NEIS</name>
<dbReference type="InterPro" id="IPR004528">
    <property type="entry name" value="KdsB"/>
</dbReference>
<dbReference type="NCBIfam" id="NF003952">
    <property type="entry name" value="PRK05450.1-5"/>
    <property type="match status" value="1"/>
</dbReference>
<evidence type="ECO:0000256" key="1">
    <source>
        <dbReference type="ARBA" id="ARBA00004370"/>
    </source>
</evidence>
<dbReference type="CDD" id="cd02517">
    <property type="entry name" value="CMP-KDO-Synthetase"/>
    <property type="match status" value="1"/>
</dbReference>
<comment type="similarity">
    <text evidence="5">Belongs to the KdsB family.</text>
</comment>
<dbReference type="AlphaFoldDB" id="A0AAE9GSU7"/>
<dbReference type="GO" id="GO:0033468">
    <property type="term" value="P:CMP-keto-3-deoxy-D-manno-octulosonic acid biosynthetic process"/>
    <property type="evidence" value="ECO:0007669"/>
    <property type="project" value="UniProtKB-UniRule"/>
</dbReference>
<keyword evidence="8" id="KW-1185">Reference proteome</keyword>
<dbReference type="EMBL" id="SLXE01000020">
    <property type="protein sequence ID" value="TCP03635.1"/>
    <property type="molecule type" value="Genomic_DNA"/>
</dbReference>
<dbReference type="Gene3D" id="3.90.550.10">
    <property type="entry name" value="Spore Coat Polysaccharide Biosynthesis Protein SpsA, Chain A"/>
    <property type="match status" value="1"/>
</dbReference>
<protein>
    <recommendedName>
        <fullName evidence="5">3-deoxy-manno-octulosonate cytidylyltransferase</fullName>
        <ecNumber evidence="5">2.7.7.38</ecNumber>
    </recommendedName>
    <alternativeName>
        <fullName evidence="5">CMP-2-keto-3-deoxyoctulosonic acid synthase</fullName>
        <shortName evidence="5">CKS</shortName>
        <shortName evidence="5">CMP-KDO synthase</shortName>
    </alternativeName>
</protein>
<comment type="catalytic activity">
    <reaction evidence="5">
        <text>3-deoxy-alpha-D-manno-oct-2-ulosonate + CTP = CMP-3-deoxy-beta-D-manno-octulosonate + diphosphate</text>
        <dbReference type="Rhea" id="RHEA:23448"/>
        <dbReference type="ChEBI" id="CHEBI:33019"/>
        <dbReference type="ChEBI" id="CHEBI:37563"/>
        <dbReference type="ChEBI" id="CHEBI:85986"/>
        <dbReference type="ChEBI" id="CHEBI:85987"/>
        <dbReference type="EC" id="2.7.7.38"/>
    </reaction>
</comment>
<evidence type="ECO:0000313" key="6">
    <source>
        <dbReference type="EMBL" id="TCP03635.1"/>
    </source>
</evidence>
<dbReference type="GO" id="GO:0009103">
    <property type="term" value="P:lipopolysaccharide biosynthetic process"/>
    <property type="evidence" value="ECO:0007669"/>
    <property type="project" value="UniProtKB-UniRule"/>
</dbReference>
<comment type="pathway">
    <text evidence="5">Nucleotide-sugar biosynthesis; CMP-3-deoxy-D-manno-octulosonate biosynthesis; CMP-3-deoxy-D-manno-octulosonate from 3-deoxy-D-manno-octulosonate and CTP: step 1/1.</text>
</comment>
<evidence type="ECO:0000313" key="7">
    <source>
        <dbReference type="EMBL" id="UOO78546.1"/>
    </source>
</evidence>
<accession>A0AAE9GSU7</accession>